<sequence length="246" mass="28178">MFNRPNNKAALILAVFLITIFSVIALLLTSNKAVNTFAKLAMYNTQPNCSDTIKSQYLRRILHEHSQGKPLTWEHYRDSLSTLTPRTTRTLRLYLNERIHHFGSHQVVDASEDKMLCLLDRIYDSNIDFDGIASHRESDQSALQLAFVNPTNQYPALQGKQYGYPKTDKRCPQADRDYRQNEWALNQLLTGESTWSTWAEIAPLLSHRNKAEIQQVITQAKTRIPVLTNTPQQIETLTCLFAANKS</sequence>
<dbReference type="RefSeq" id="WP_123712236.1">
    <property type="nucleotide sequence ID" value="NZ_RKHR01000004.1"/>
</dbReference>
<dbReference type="EMBL" id="RKHR01000004">
    <property type="protein sequence ID" value="ROS01445.1"/>
    <property type="molecule type" value="Genomic_DNA"/>
</dbReference>
<proteinExistence type="predicted"/>
<name>A0A3N2DQ61_9GAMM</name>
<evidence type="ECO:0000313" key="1">
    <source>
        <dbReference type="EMBL" id="ROS01445.1"/>
    </source>
</evidence>
<dbReference type="AlphaFoldDB" id="A0A3N2DQ61"/>
<organism evidence="1 2">
    <name type="scientific">Sinobacterium caligoides</name>
    <dbReference type="NCBI Taxonomy" id="933926"/>
    <lineage>
        <taxon>Bacteria</taxon>
        <taxon>Pseudomonadati</taxon>
        <taxon>Pseudomonadota</taxon>
        <taxon>Gammaproteobacteria</taxon>
        <taxon>Cellvibrionales</taxon>
        <taxon>Spongiibacteraceae</taxon>
        <taxon>Sinobacterium</taxon>
    </lineage>
</organism>
<comment type="caution">
    <text evidence="1">The sequence shown here is derived from an EMBL/GenBank/DDBJ whole genome shotgun (WGS) entry which is preliminary data.</text>
</comment>
<keyword evidence="2" id="KW-1185">Reference proteome</keyword>
<dbReference type="Proteomes" id="UP000275394">
    <property type="component" value="Unassembled WGS sequence"/>
</dbReference>
<accession>A0A3N2DQ61</accession>
<gene>
    <name evidence="1" type="ORF">EDC56_1886</name>
</gene>
<protein>
    <submittedName>
        <fullName evidence="1">Uncharacterized protein</fullName>
    </submittedName>
</protein>
<reference evidence="1 2" key="1">
    <citation type="submission" date="2018-11" db="EMBL/GenBank/DDBJ databases">
        <title>Genomic Encyclopedia of Type Strains, Phase IV (KMG-IV): sequencing the most valuable type-strain genomes for metagenomic binning, comparative biology and taxonomic classification.</title>
        <authorList>
            <person name="Goeker M."/>
        </authorList>
    </citation>
    <scope>NUCLEOTIDE SEQUENCE [LARGE SCALE GENOMIC DNA]</scope>
    <source>
        <strain evidence="1 2">DSM 100316</strain>
    </source>
</reference>
<evidence type="ECO:0000313" key="2">
    <source>
        <dbReference type="Proteomes" id="UP000275394"/>
    </source>
</evidence>